<feature type="domain" description="Ig-like" evidence="2">
    <location>
        <begin position="121"/>
        <end position="209"/>
    </location>
</feature>
<feature type="domain" description="Ig-like" evidence="2">
    <location>
        <begin position="25"/>
        <end position="113"/>
    </location>
</feature>
<dbReference type="Gene3D" id="2.60.40.10">
    <property type="entry name" value="Immunoglobulins"/>
    <property type="match status" value="2"/>
</dbReference>
<proteinExistence type="predicted"/>
<dbReference type="InterPro" id="IPR003599">
    <property type="entry name" value="Ig_sub"/>
</dbReference>
<dbReference type="SUPFAM" id="SSF48726">
    <property type="entry name" value="Immunoglobulin"/>
    <property type="match status" value="2"/>
</dbReference>
<dbReference type="SMART" id="SM00408">
    <property type="entry name" value="IGc2"/>
    <property type="match status" value="2"/>
</dbReference>
<organism evidence="3 4">
    <name type="scientific">Laticauda laticaudata</name>
    <name type="common">Blue-ringed sea krait</name>
    <name type="synonym">Blue-lipped sea krait</name>
    <dbReference type="NCBI Taxonomy" id="8630"/>
    <lineage>
        <taxon>Eukaryota</taxon>
        <taxon>Metazoa</taxon>
        <taxon>Chordata</taxon>
        <taxon>Craniata</taxon>
        <taxon>Vertebrata</taxon>
        <taxon>Euteleostomi</taxon>
        <taxon>Lepidosauria</taxon>
        <taxon>Squamata</taxon>
        <taxon>Bifurcata</taxon>
        <taxon>Unidentata</taxon>
        <taxon>Episquamata</taxon>
        <taxon>Toxicofera</taxon>
        <taxon>Serpentes</taxon>
        <taxon>Colubroidea</taxon>
        <taxon>Elapidae</taxon>
        <taxon>Laticaudinae</taxon>
        <taxon>Laticauda</taxon>
    </lineage>
</organism>
<dbReference type="PROSITE" id="PS50835">
    <property type="entry name" value="IG_LIKE"/>
    <property type="match status" value="2"/>
</dbReference>
<reference evidence="3" key="1">
    <citation type="submission" date="2025-08" db="UniProtKB">
        <authorList>
            <consortium name="Ensembl"/>
        </authorList>
    </citation>
    <scope>IDENTIFICATION</scope>
</reference>
<protein>
    <recommendedName>
        <fullName evidence="2">Ig-like domain-containing protein</fullName>
    </recommendedName>
</protein>
<dbReference type="SMART" id="SM00409">
    <property type="entry name" value="IG"/>
    <property type="match status" value="2"/>
</dbReference>
<dbReference type="GeneTree" id="ENSGT01110000267173"/>
<dbReference type="CDD" id="cd00096">
    <property type="entry name" value="Ig"/>
    <property type="match status" value="1"/>
</dbReference>
<dbReference type="InterPro" id="IPR013098">
    <property type="entry name" value="Ig_I-set"/>
</dbReference>
<dbReference type="PANTHER" id="PTHR10075:SF4">
    <property type="entry name" value="EMBIGIN"/>
    <property type="match status" value="1"/>
</dbReference>
<dbReference type="Proteomes" id="UP000694406">
    <property type="component" value="Unplaced"/>
</dbReference>
<dbReference type="InterPro" id="IPR036179">
    <property type="entry name" value="Ig-like_dom_sf"/>
</dbReference>
<keyword evidence="1" id="KW-0393">Immunoglobulin domain</keyword>
<dbReference type="Pfam" id="PF07679">
    <property type="entry name" value="I-set"/>
    <property type="match status" value="2"/>
</dbReference>
<reference evidence="3" key="2">
    <citation type="submission" date="2025-09" db="UniProtKB">
        <authorList>
            <consortium name="Ensembl"/>
        </authorList>
    </citation>
    <scope>IDENTIFICATION</scope>
</reference>
<dbReference type="AlphaFoldDB" id="A0A8C5RYH0"/>
<dbReference type="FunFam" id="2.60.40.10:FF:001804">
    <property type="entry name" value="Titin, isoform CRA_a"/>
    <property type="match status" value="1"/>
</dbReference>
<dbReference type="InterPro" id="IPR003598">
    <property type="entry name" value="Ig_sub2"/>
</dbReference>
<dbReference type="FunFam" id="2.60.40.10:FF:000022">
    <property type="entry name" value="Cardiac titin"/>
    <property type="match status" value="1"/>
</dbReference>
<accession>A0A8C5RYH0</accession>
<evidence type="ECO:0000313" key="3">
    <source>
        <dbReference type="Ensembl" id="ENSLLTP00000010043.1"/>
    </source>
</evidence>
<keyword evidence="4" id="KW-1185">Reference proteome</keyword>
<dbReference type="PANTHER" id="PTHR10075">
    <property type="entry name" value="BASIGIN RELATED"/>
    <property type="match status" value="1"/>
</dbReference>
<evidence type="ECO:0000256" key="1">
    <source>
        <dbReference type="ARBA" id="ARBA00023319"/>
    </source>
</evidence>
<evidence type="ECO:0000313" key="4">
    <source>
        <dbReference type="Proteomes" id="UP000694406"/>
    </source>
</evidence>
<name>A0A8C5RYH0_LATLA</name>
<dbReference type="InterPro" id="IPR013783">
    <property type="entry name" value="Ig-like_fold"/>
</dbReference>
<dbReference type="InterPro" id="IPR007110">
    <property type="entry name" value="Ig-like_dom"/>
</dbReference>
<sequence>KFYCKASNKFGADVCQAELTIIDKPHFIKELQPVQSAVNRKIRLECQVDEDRKVTLSWTKDGHKIPPGKDYRIMFEDKIASLDIPLSKLKDTGTYTCTATNEAGSSSSSAMVTIKDRTLPPFFTKTLRNVESVVGGTCHLDCKVSGSLPIKVSWFKHDKEITPSAKYTIRYEEGSASLEIKKLDTKDVGVYSCKATNSAGSKECSSALAVKGLPSLLPFFLGVSFQKVFVIHYLLTFSQICLSNIV</sequence>
<dbReference type="Ensembl" id="ENSLLTT00000010417.1">
    <property type="protein sequence ID" value="ENSLLTP00000010043.1"/>
    <property type="gene ID" value="ENSLLTG00000007673.1"/>
</dbReference>
<evidence type="ECO:0000259" key="2">
    <source>
        <dbReference type="PROSITE" id="PS50835"/>
    </source>
</evidence>